<keyword evidence="1" id="KW-0472">Membrane</keyword>
<name>A0A9P4JHL4_9PLEO</name>
<comment type="caution">
    <text evidence="2">The sequence shown here is derived from an EMBL/GenBank/DDBJ whole genome shotgun (WGS) entry which is preliminary data.</text>
</comment>
<evidence type="ECO:0000313" key="2">
    <source>
        <dbReference type="EMBL" id="KAF2198419.1"/>
    </source>
</evidence>
<feature type="transmembrane region" description="Helical" evidence="1">
    <location>
        <begin position="73"/>
        <end position="94"/>
    </location>
</feature>
<gene>
    <name evidence="2" type="ORF">GQ43DRAFT_162490</name>
</gene>
<organism evidence="2 3">
    <name type="scientific">Delitschia confertaspora ATCC 74209</name>
    <dbReference type="NCBI Taxonomy" id="1513339"/>
    <lineage>
        <taxon>Eukaryota</taxon>
        <taxon>Fungi</taxon>
        <taxon>Dikarya</taxon>
        <taxon>Ascomycota</taxon>
        <taxon>Pezizomycotina</taxon>
        <taxon>Dothideomycetes</taxon>
        <taxon>Pleosporomycetidae</taxon>
        <taxon>Pleosporales</taxon>
        <taxon>Delitschiaceae</taxon>
        <taxon>Delitschia</taxon>
    </lineage>
</organism>
<keyword evidence="3" id="KW-1185">Reference proteome</keyword>
<protein>
    <submittedName>
        <fullName evidence="2">Uncharacterized protein</fullName>
    </submittedName>
</protein>
<keyword evidence="1" id="KW-1133">Transmembrane helix</keyword>
<sequence length="96" mass="11048">MQKSSRFFNSGSLWRRLWWIAPKGWGGGRGYAKLGFYSYRRVCVSCAGGYSVVFMCACTSVCRPRLFSDTDCFCCQFFSVVLIYFWCYLLVLAVPL</sequence>
<proteinExistence type="predicted"/>
<dbReference type="AlphaFoldDB" id="A0A9P4JHL4"/>
<dbReference type="Proteomes" id="UP000799536">
    <property type="component" value="Unassembled WGS sequence"/>
</dbReference>
<evidence type="ECO:0000313" key="3">
    <source>
        <dbReference type="Proteomes" id="UP000799536"/>
    </source>
</evidence>
<reference evidence="2" key="1">
    <citation type="journal article" date="2020" name="Stud. Mycol.">
        <title>101 Dothideomycetes genomes: a test case for predicting lifestyles and emergence of pathogens.</title>
        <authorList>
            <person name="Haridas S."/>
            <person name="Albert R."/>
            <person name="Binder M."/>
            <person name="Bloem J."/>
            <person name="Labutti K."/>
            <person name="Salamov A."/>
            <person name="Andreopoulos B."/>
            <person name="Baker S."/>
            <person name="Barry K."/>
            <person name="Bills G."/>
            <person name="Bluhm B."/>
            <person name="Cannon C."/>
            <person name="Castanera R."/>
            <person name="Culley D."/>
            <person name="Daum C."/>
            <person name="Ezra D."/>
            <person name="Gonzalez J."/>
            <person name="Henrissat B."/>
            <person name="Kuo A."/>
            <person name="Liang C."/>
            <person name="Lipzen A."/>
            <person name="Lutzoni F."/>
            <person name="Magnuson J."/>
            <person name="Mondo S."/>
            <person name="Nolan M."/>
            <person name="Ohm R."/>
            <person name="Pangilinan J."/>
            <person name="Park H.-J."/>
            <person name="Ramirez L."/>
            <person name="Alfaro M."/>
            <person name="Sun H."/>
            <person name="Tritt A."/>
            <person name="Yoshinaga Y."/>
            <person name="Zwiers L.-H."/>
            <person name="Turgeon B."/>
            <person name="Goodwin S."/>
            <person name="Spatafora J."/>
            <person name="Crous P."/>
            <person name="Grigoriev I."/>
        </authorList>
    </citation>
    <scope>NUCLEOTIDE SEQUENCE</scope>
    <source>
        <strain evidence="2">ATCC 74209</strain>
    </source>
</reference>
<accession>A0A9P4JHL4</accession>
<evidence type="ECO:0000256" key="1">
    <source>
        <dbReference type="SAM" id="Phobius"/>
    </source>
</evidence>
<keyword evidence="1" id="KW-0812">Transmembrane</keyword>
<dbReference type="EMBL" id="ML994145">
    <property type="protein sequence ID" value="KAF2198419.1"/>
    <property type="molecule type" value="Genomic_DNA"/>
</dbReference>